<dbReference type="AlphaFoldDB" id="I8T2H5"/>
<protein>
    <recommendedName>
        <fullName evidence="4">Cyd operon protein YbgE</fullName>
    </recommendedName>
</protein>
<organism evidence="2 3">
    <name type="scientific">Hydrocarboniphaga effusa AP103</name>
    <dbReference type="NCBI Taxonomy" id="1172194"/>
    <lineage>
        <taxon>Bacteria</taxon>
        <taxon>Pseudomonadati</taxon>
        <taxon>Pseudomonadota</taxon>
        <taxon>Gammaproteobacteria</taxon>
        <taxon>Nevskiales</taxon>
        <taxon>Nevskiaceae</taxon>
        <taxon>Hydrocarboniphaga</taxon>
    </lineage>
</organism>
<evidence type="ECO:0000313" key="3">
    <source>
        <dbReference type="Proteomes" id="UP000003704"/>
    </source>
</evidence>
<dbReference type="InterPro" id="IPR011846">
    <property type="entry name" value="Cyd_oper_YbgE"/>
</dbReference>
<dbReference type="RefSeq" id="WP_007187248.1">
    <property type="nucleotide sequence ID" value="NZ_AKGD01000004.1"/>
</dbReference>
<dbReference type="EMBL" id="AKGD01000004">
    <property type="protein sequence ID" value="EIT67878.1"/>
    <property type="molecule type" value="Genomic_DNA"/>
</dbReference>
<dbReference type="Pfam" id="PF09600">
    <property type="entry name" value="Cyd_oper_YbgE"/>
    <property type="match status" value="1"/>
</dbReference>
<dbReference type="Proteomes" id="UP000003704">
    <property type="component" value="Unassembled WGS sequence"/>
</dbReference>
<keyword evidence="3" id="KW-1185">Reference proteome</keyword>
<keyword evidence="1" id="KW-0472">Membrane</keyword>
<feature type="transmembrane region" description="Helical" evidence="1">
    <location>
        <begin position="66"/>
        <end position="90"/>
    </location>
</feature>
<name>I8T2H5_9GAMM</name>
<evidence type="ECO:0000313" key="2">
    <source>
        <dbReference type="EMBL" id="EIT67878.1"/>
    </source>
</evidence>
<proteinExistence type="predicted"/>
<feature type="transmembrane region" description="Helical" evidence="1">
    <location>
        <begin position="41"/>
        <end position="60"/>
    </location>
</feature>
<feature type="transmembrane region" description="Helical" evidence="1">
    <location>
        <begin position="12"/>
        <end position="29"/>
    </location>
</feature>
<evidence type="ECO:0000256" key="1">
    <source>
        <dbReference type="SAM" id="Phobius"/>
    </source>
</evidence>
<comment type="caution">
    <text evidence="2">The sequence shown here is derived from an EMBL/GenBank/DDBJ whole genome shotgun (WGS) entry which is preliminary data.</text>
</comment>
<accession>I8T2H5</accession>
<keyword evidence="1" id="KW-0812">Transmembrane</keyword>
<sequence length="93" mass="9571">MSPPPAQPGMAWASLALGLLLMFGITAYPRALVDAAGKPDHLAATLAAWAMAAGLVRGVGFVPRNGLLRIALSGWASALACCVALLRLYLVRG</sequence>
<keyword evidence="1" id="KW-1133">Transmembrane helix</keyword>
<evidence type="ECO:0008006" key="4">
    <source>
        <dbReference type="Google" id="ProtNLM"/>
    </source>
</evidence>
<reference evidence="2 3" key="1">
    <citation type="journal article" date="2012" name="J. Bacteriol.">
        <title>Genome Sequence of n-Alkane-Degrading Hydrocarboniphaga effusa Strain AP103T (ATCC BAA-332T).</title>
        <authorList>
            <person name="Chang H.K."/>
            <person name="Zylstra G.J."/>
            <person name="Chae J.C."/>
        </authorList>
    </citation>
    <scope>NUCLEOTIDE SEQUENCE [LARGE SCALE GENOMIC DNA]</scope>
    <source>
        <strain evidence="2 3">AP103</strain>
    </source>
</reference>
<dbReference type="STRING" id="1172194.WQQ_43130"/>
<gene>
    <name evidence="2" type="ORF">WQQ_43130</name>
</gene>